<dbReference type="InterPro" id="IPR016040">
    <property type="entry name" value="NAD(P)-bd_dom"/>
</dbReference>
<keyword evidence="3" id="KW-1185">Reference proteome</keyword>
<sequence length="204" mass="21376">MSVIAVTGATGYIGGRLVPVLLEQGHDVRVLTRRRNALRDVPWSKKVTVVVGDLADSQAVRELCAGAEVLYYLAHSMGGTKDFGPVEERCAQVLAAAAKNADLQRLIYLSGLHPDGELSAHLTSRVKVGEILESSSVPTLTLQAGLIIGSGSASFEMVRHLTDVLPVMPAPPLGVEPSAAHRRARCPALPQRGCSAATGGVGPL</sequence>
<dbReference type="RefSeq" id="WP_245346564.1">
    <property type="nucleotide sequence ID" value="NZ_JAGIOI010000001.1"/>
</dbReference>
<protein>
    <submittedName>
        <fullName evidence="2">Uncharacterized protein YbjT (DUF2867 family)</fullName>
    </submittedName>
</protein>
<comment type="caution">
    <text evidence="2">The sequence shown here is derived from an EMBL/GenBank/DDBJ whole genome shotgun (WGS) entry which is preliminary data.</text>
</comment>
<evidence type="ECO:0000313" key="2">
    <source>
        <dbReference type="EMBL" id="MBP2414216.1"/>
    </source>
</evidence>
<dbReference type="PANTHER" id="PTHR48079:SF6">
    <property type="entry name" value="NAD(P)-BINDING DOMAIN-CONTAINING PROTEIN-RELATED"/>
    <property type="match status" value="1"/>
</dbReference>
<name>A0ABS4YZP2_9MICC</name>
<dbReference type="EMBL" id="JAGIOI010000001">
    <property type="protein sequence ID" value="MBP2414216.1"/>
    <property type="molecule type" value="Genomic_DNA"/>
</dbReference>
<dbReference type="Gene3D" id="3.40.50.720">
    <property type="entry name" value="NAD(P)-binding Rossmann-like Domain"/>
    <property type="match status" value="1"/>
</dbReference>
<dbReference type="SUPFAM" id="SSF51735">
    <property type="entry name" value="NAD(P)-binding Rossmann-fold domains"/>
    <property type="match status" value="1"/>
</dbReference>
<feature type="domain" description="NAD(P)-binding" evidence="1">
    <location>
        <begin position="8"/>
        <end position="119"/>
    </location>
</feature>
<dbReference type="PANTHER" id="PTHR48079">
    <property type="entry name" value="PROTEIN YEEZ"/>
    <property type="match status" value="1"/>
</dbReference>
<reference evidence="2 3" key="1">
    <citation type="submission" date="2021-03" db="EMBL/GenBank/DDBJ databases">
        <title>Sequencing the genomes of 1000 actinobacteria strains.</title>
        <authorList>
            <person name="Klenk H.-P."/>
        </authorList>
    </citation>
    <scope>NUCLEOTIDE SEQUENCE [LARGE SCALE GENOMIC DNA]</scope>
    <source>
        <strain evidence="2 3">DSM 16005</strain>
    </source>
</reference>
<organism evidence="2 3">
    <name type="scientific">Arthrobacter stackebrandtii</name>
    <dbReference type="NCBI Taxonomy" id="272161"/>
    <lineage>
        <taxon>Bacteria</taxon>
        <taxon>Bacillati</taxon>
        <taxon>Actinomycetota</taxon>
        <taxon>Actinomycetes</taxon>
        <taxon>Micrococcales</taxon>
        <taxon>Micrococcaceae</taxon>
        <taxon>Arthrobacter</taxon>
    </lineage>
</organism>
<gene>
    <name evidence="2" type="ORF">JOF48_003015</name>
</gene>
<dbReference type="Proteomes" id="UP000711614">
    <property type="component" value="Unassembled WGS sequence"/>
</dbReference>
<dbReference type="InterPro" id="IPR051783">
    <property type="entry name" value="NAD(P)-dependent_oxidoreduct"/>
</dbReference>
<proteinExistence type="predicted"/>
<accession>A0ABS4YZP2</accession>
<dbReference type="Pfam" id="PF13460">
    <property type="entry name" value="NAD_binding_10"/>
    <property type="match status" value="1"/>
</dbReference>
<evidence type="ECO:0000259" key="1">
    <source>
        <dbReference type="Pfam" id="PF13460"/>
    </source>
</evidence>
<dbReference type="InterPro" id="IPR036291">
    <property type="entry name" value="NAD(P)-bd_dom_sf"/>
</dbReference>
<evidence type="ECO:0000313" key="3">
    <source>
        <dbReference type="Proteomes" id="UP000711614"/>
    </source>
</evidence>